<dbReference type="InterPro" id="IPR012340">
    <property type="entry name" value="NA-bd_OB-fold"/>
</dbReference>
<evidence type="ECO:0000313" key="2">
    <source>
        <dbReference type="EMBL" id="QHT36902.1"/>
    </source>
</evidence>
<dbReference type="Gene3D" id="2.40.50.140">
    <property type="entry name" value="Nucleic acid-binding proteins"/>
    <property type="match status" value="1"/>
</dbReference>
<dbReference type="CDD" id="cd05793">
    <property type="entry name" value="S1_IF1A"/>
    <property type="match status" value="1"/>
</dbReference>
<accession>A0A6C0F6T4</accession>
<dbReference type="Pfam" id="PF01176">
    <property type="entry name" value="eIF-1a"/>
    <property type="match status" value="1"/>
</dbReference>
<protein>
    <recommendedName>
        <fullName evidence="1">S1-like domain-containing protein</fullName>
    </recommendedName>
</protein>
<evidence type="ECO:0000259" key="1">
    <source>
        <dbReference type="PROSITE" id="PS50832"/>
    </source>
</evidence>
<organism evidence="2">
    <name type="scientific">viral metagenome</name>
    <dbReference type="NCBI Taxonomy" id="1070528"/>
    <lineage>
        <taxon>unclassified sequences</taxon>
        <taxon>metagenomes</taxon>
        <taxon>organismal metagenomes</taxon>
    </lineage>
</organism>
<dbReference type="SUPFAM" id="SSF50249">
    <property type="entry name" value="Nucleic acid-binding proteins"/>
    <property type="match status" value="1"/>
</dbReference>
<dbReference type="GO" id="GO:0003743">
    <property type="term" value="F:translation initiation factor activity"/>
    <property type="evidence" value="ECO:0007669"/>
    <property type="project" value="InterPro"/>
</dbReference>
<feature type="domain" description="S1-like" evidence="1">
    <location>
        <begin position="20"/>
        <end position="100"/>
    </location>
</feature>
<dbReference type="AlphaFoldDB" id="A0A6C0F6T4"/>
<dbReference type="PROSITE" id="PS50832">
    <property type="entry name" value="S1_IF1_TYPE"/>
    <property type="match status" value="1"/>
</dbReference>
<dbReference type="HAMAP" id="MF_00216">
    <property type="entry name" value="aIF_1A"/>
    <property type="match status" value="1"/>
</dbReference>
<dbReference type="EMBL" id="MN738786">
    <property type="protein sequence ID" value="QHT36902.1"/>
    <property type="molecule type" value="Genomic_DNA"/>
</dbReference>
<dbReference type="InterPro" id="IPR001253">
    <property type="entry name" value="TIF_eIF-1A"/>
</dbReference>
<proteinExistence type="inferred from homology"/>
<dbReference type="PANTHER" id="PTHR21668">
    <property type="entry name" value="EIF-1A"/>
    <property type="match status" value="1"/>
</dbReference>
<name>A0A6C0F6T4_9ZZZZ</name>
<sequence>MPNKKGGKKFKKGKKQSFSTQRKLIFKNEAEGVEDQEYAKVLKVNGSGRFQVLCFDGVERMATLCGQMRKRVWVNLNDIILVSLWTDIQDNKCTIIHKYDTDEAYKLKDLGEFPSQIRIEEDEGIPGDDALYFTNDIPKDDDSEEEHTTDYFENAKLGETDIDNIAEDFDFEDI</sequence>
<dbReference type="InterPro" id="IPR006196">
    <property type="entry name" value="RNA-binding_domain_S1_IF1"/>
</dbReference>
<dbReference type="GO" id="GO:0003723">
    <property type="term" value="F:RNA binding"/>
    <property type="evidence" value="ECO:0007669"/>
    <property type="project" value="InterPro"/>
</dbReference>
<dbReference type="SMART" id="SM00652">
    <property type="entry name" value="eIF1a"/>
    <property type="match status" value="1"/>
</dbReference>
<reference evidence="2" key="1">
    <citation type="journal article" date="2020" name="Nature">
        <title>Giant virus diversity and host interactions through global metagenomics.</title>
        <authorList>
            <person name="Schulz F."/>
            <person name="Roux S."/>
            <person name="Paez-Espino D."/>
            <person name="Jungbluth S."/>
            <person name="Walsh D.A."/>
            <person name="Denef V.J."/>
            <person name="McMahon K.D."/>
            <person name="Konstantinidis K.T."/>
            <person name="Eloe-Fadrosh E.A."/>
            <person name="Kyrpides N.C."/>
            <person name="Woyke T."/>
        </authorList>
    </citation>
    <scope>NUCLEOTIDE SEQUENCE</scope>
    <source>
        <strain evidence="2">GVMAG-S-ERX555967-130</strain>
    </source>
</reference>